<reference evidence="2 3" key="1">
    <citation type="submission" date="2018-09" db="EMBL/GenBank/DDBJ databases">
        <title>Discovery and Ecogenomic Context for Candidatus Cryosericales, a Global Caldiserica Order Active in Thawing Permafrost.</title>
        <authorList>
            <person name="Martinez M.A."/>
            <person name="Woodcroft B.J."/>
            <person name="Ignacio Espinoza J.C."/>
            <person name="Zayed A."/>
            <person name="Singleton C.M."/>
            <person name="Boyd J."/>
            <person name="Li Y.-F."/>
            <person name="Purvine S."/>
            <person name="Maughan H."/>
            <person name="Hodgkins S.B."/>
            <person name="Anderson D."/>
            <person name="Sederholm M."/>
            <person name="Temperton B."/>
            <person name="Saleska S.R."/>
            <person name="Tyson G.W."/>
            <person name="Rich V.I."/>
        </authorList>
    </citation>
    <scope>NUCLEOTIDE SEQUENCE [LARGE SCALE GENOMIC DNA]</scope>
    <source>
        <strain evidence="2 3">SMC7</strain>
    </source>
</reference>
<sequence>MAQFACSGLKKRQILAAMFLTIFIDLLGAGVIIPATASIILILRIAAGATTTLLAWAMFMILRVYNKACADVTASP</sequence>
<keyword evidence="3" id="KW-1185">Reference proteome</keyword>
<evidence type="ECO:0000256" key="1">
    <source>
        <dbReference type="SAM" id="Phobius"/>
    </source>
</evidence>
<keyword evidence="1" id="KW-0812">Transmembrane</keyword>
<dbReference type="EMBL" id="QXIS01000006">
    <property type="protein sequence ID" value="RIE06715.1"/>
    <property type="molecule type" value="Genomic_DNA"/>
</dbReference>
<organism evidence="2 3">
    <name type="scientific">Candidatus Cryosericum terrychapinii</name>
    <dbReference type="NCBI Taxonomy" id="2290919"/>
    <lineage>
        <taxon>Bacteria</taxon>
        <taxon>Pseudomonadati</taxon>
        <taxon>Caldisericota/Cryosericota group</taxon>
        <taxon>Candidatus Cryosericota</taxon>
        <taxon>Candidatus Cryosericia</taxon>
        <taxon>Candidatus Cryosericales</taxon>
        <taxon>Candidatus Cryosericaceae</taxon>
        <taxon>Candidatus Cryosericum</taxon>
    </lineage>
</organism>
<keyword evidence="1" id="KW-0472">Membrane</keyword>
<dbReference type="AlphaFoldDB" id="A0A398CVP7"/>
<dbReference type="Proteomes" id="UP000266328">
    <property type="component" value="Unassembled WGS sequence"/>
</dbReference>
<feature type="transmembrane region" description="Helical" evidence="1">
    <location>
        <begin position="14"/>
        <end position="33"/>
    </location>
</feature>
<name>A0A398CVP7_9BACT</name>
<protein>
    <submittedName>
        <fullName evidence="2">Uncharacterized protein</fullName>
    </submittedName>
</protein>
<feature type="transmembrane region" description="Helical" evidence="1">
    <location>
        <begin position="39"/>
        <end position="62"/>
    </location>
</feature>
<comment type="caution">
    <text evidence="2">The sequence shown here is derived from an EMBL/GenBank/DDBJ whole genome shotgun (WGS) entry which is preliminary data.</text>
</comment>
<accession>A0A398CVP7</accession>
<proteinExistence type="predicted"/>
<keyword evidence="1" id="KW-1133">Transmembrane helix</keyword>
<evidence type="ECO:0000313" key="3">
    <source>
        <dbReference type="Proteomes" id="UP000266328"/>
    </source>
</evidence>
<gene>
    <name evidence="2" type="ORF">SMC7_01525</name>
</gene>
<dbReference type="RefSeq" id="WP_119088617.1">
    <property type="nucleotide sequence ID" value="NZ_QXIS01000006.1"/>
</dbReference>
<evidence type="ECO:0000313" key="2">
    <source>
        <dbReference type="EMBL" id="RIE06715.1"/>
    </source>
</evidence>